<evidence type="ECO:0000313" key="6">
    <source>
        <dbReference type="Proteomes" id="UP000595198"/>
    </source>
</evidence>
<organism evidence="3 5">
    <name type="scientific">Corynebacterium amycolatum</name>
    <dbReference type="NCBI Taxonomy" id="43765"/>
    <lineage>
        <taxon>Bacteria</taxon>
        <taxon>Bacillati</taxon>
        <taxon>Actinomycetota</taxon>
        <taxon>Actinomycetes</taxon>
        <taxon>Mycobacteriales</taxon>
        <taxon>Corynebacteriaceae</taxon>
        <taxon>Corynebacterium</taxon>
    </lineage>
</organism>
<protein>
    <submittedName>
        <fullName evidence="3">Uncharacterized protein</fullName>
    </submittedName>
</protein>
<feature type="region of interest" description="Disordered" evidence="1">
    <location>
        <begin position="204"/>
        <end position="227"/>
    </location>
</feature>
<dbReference type="EMBL" id="CP065628">
    <property type="protein sequence ID" value="QPR30054.1"/>
    <property type="molecule type" value="Genomic_DNA"/>
</dbReference>
<sequence>MPLAGLESTQKMKQWFLVSLIIAVSVLGLGFVLALPVVFYVGFALLSAWILAVASFFGFVLPPRAMPIGAVGVVIAAVVALIAPNRLVLVIAVAIAVGLGGGMIARLLLERKNRDQQARIDALPMWERDELGDVAETLRPAYRRDIDPTPVQLPHATAKIVAAVCKPLAGSTVIVSTNELRPVIAVYGSRVAVVYGPGAGVVEEESGNGEVTDNAGEERALGSSASETPEEIIAQTLPDGAKTLVFEVADGLKRPAEGRVGVTSAEPHELALFLGGGAPANGDAINGRAAHIHHKILVSLAHNGLYA</sequence>
<dbReference type="Proteomes" id="UP000594774">
    <property type="component" value="Chromosome"/>
</dbReference>
<keyword evidence="6" id="KW-1185">Reference proteome</keyword>
<evidence type="ECO:0000256" key="2">
    <source>
        <dbReference type="SAM" id="Phobius"/>
    </source>
</evidence>
<gene>
    <name evidence="3" type="ORF">I6G95_07285</name>
    <name evidence="4" type="ORF">I6H48_07860</name>
</gene>
<feature type="transmembrane region" description="Helical" evidence="2">
    <location>
        <begin position="66"/>
        <end position="83"/>
    </location>
</feature>
<reference evidence="5 6" key="1">
    <citation type="submission" date="2020-12" db="EMBL/GenBank/DDBJ databases">
        <title>FDA dAtabase for Regulatory Grade micrObial Sequences (FDA-ARGOS): Supporting development and validation of Infectious Disease Dx tests.</title>
        <authorList>
            <person name="Sproer C."/>
            <person name="Gronow S."/>
            <person name="Severitt S."/>
            <person name="Schroder I."/>
            <person name="Tallon L."/>
            <person name="Sadzewicz L."/>
            <person name="Zhao X."/>
            <person name="Boylan J."/>
            <person name="Ott S."/>
            <person name="Bowen H."/>
            <person name="Vavikolanu K."/>
            <person name="Mehta A."/>
            <person name="Aluvathingal J."/>
            <person name="Nadendla S."/>
            <person name="Lowell S."/>
            <person name="Myers T."/>
            <person name="Yan Y."/>
            <person name="Sichtig H."/>
        </authorList>
    </citation>
    <scope>NUCLEOTIDE SEQUENCE [LARGE SCALE GENOMIC DNA]</scope>
    <source>
        <strain evidence="3 5">FDAARGOS_938</strain>
        <strain evidence="4 6">FDAARGOS_991</strain>
    </source>
</reference>
<keyword evidence="2" id="KW-0812">Transmembrane</keyword>
<evidence type="ECO:0000256" key="1">
    <source>
        <dbReference type="SAM" id="MobiDB-lite"/>
    </source>
</evidence>
<keyword evidence="2" id="KW-0472">Membrane</keyword>
<dbReference type="EMBL" id="CP066023">
    <property type="protein sequence ID" value="QQB81893.1"/>
    <property type="molecule type" value="Genomic_DNA"/>
</dbReference>
<feature type="transmembrane region" description="Helical" evidence="2">
    <location>
        <begin position="15"/>
        <end position="33"/>
    </location>
</feature>
<name>A0AB37G9V1_CORAY</name>
<evidence type="ECO:0000313" key="3">
    <source>
        <dbReference type="EMBL" id="QPR30054.1"/>
    </source>
</evidence>
<keyword evidence="2" id="KW-1133">Transmembrane helix</keyword>
<accession>A0AB37G9V1</accession>
<evidence type="ECO:0000313" key="4">
    <source>
        <dbReference type="EMBL" id="QQB81893.1"/>
    </source>
</evidence>
<dbReference type="Proteomes" id="UP000595198">
    <property type="component" value="Chromosome"/>
</dbReference>
<evidence type="ECO:0000313" key="5">
    <source>
        <dbReference type="Proteomes" id="UP000594774"/>
    </source>
</evidence>
<dbReference type="AlphaFoldDB" id="A0AB37G9V1"/>
<proteinExistence type="predicted"/>
<feature type="transmembrane region" description="Helical" evidence="2">
    <location>
        <begin position="89"/>
        <end position="109"/>
    </location>
</feature>
<feature type="transmembrane region" description="Helical" evidence="2">
    <location>
        <begin position="39"/>
        <end position="59"/>
    </location>
</feature>